<evidence type="ECO:0000313" key="1">
    <source>
        <dbReference type="EMBL" id="MFD1164699.1"/>
    </source>
</evidence>
<gene>
    <name evidence="1" type="ORF">ACFQ2C_03670</name>
</gene>
<proteinExistence type="predicted"/>
<accession>A0ABW3RHZ9</accession>
<dbReference type="EMBL" id="JBHTKY010000003">
    <property type="protein sequence ID" value="MFD1164699.1"/>
    <property type="molecule type" value="Genomic_DNA"/>
</dbReference>
<reference evidence="2" key="1">
    <citation type="journal article" date="2019" name="Int. J. Syst. Evol. Microbiol.">
        <title>The Global Catalogue of Microorganisms (GCM) 10K type strain sequencing project: providing services to taxonomists for standard genome sequencing and annotation.</title>
        <authorList>
            <consortium name="The Broad Institute Genomics Platform"/>
            <consortium name="The Broad Institute Genome Sequencing Center for Infectious Disease"/>
            <person name="Wu L."/>
            <person name="Ma J."/>
        </authorList>
    </citation>
    <scope>NUCLEOTIDE SEQUENCE [LARGE SCALE GENOMIC DNA]</scope>
    <source>
        <strain evidence="2">CCUG 52468</strain>
    </source>
</reference>
<evidence type="ECO:0000313" key="2">
    <source>
        <dbReference type="Proteomes" id="UP001597205"/>
    </source>
</evidence>
<name>A0ABW3RHZ9_9SPHI</name>
<comment type="caution">
    <text evidence="1">The sequence shown here is derived from an EMBL/GenBank/DDBJ whole genome shotgun (WGS) entry which is preliminary data.</text>
</comment>
<protein>
    <submittedName>
        <fullName evidence="1">Uncharacterized protein</fullName>
    </submittedName>
</protein>
<organism evidence="1 2">
    <name type="scientific">Sphingobacterium daejeonense</name>
    <dbReference type="NCBI Taxonomy" id="371142"/>
    <lineage>
        <taxon>Bacteria</taxon>
        <taxon>Pseudomonadati</taxon>
        <taxon>Bacteroidota</taxon>
        <taxon>Sphingobacteriia</taxon>
        <taxon>Sphingobacteriales</taxon>
        <taxon>Sphingobacteriaceae</taxon>
        <taxon>Sphingobacterium</taxon>
    </lineage>
</organism>
<dbReference type="RefSeq" id="WP_380894783.1">
    <property type="nucleotide sequence ID" value="NZ_JBHTKY010000003.1"/>
</dbReference>
<dbReference type="Proteomes" id="UP001597205">
    <property type="component" value="Unassembled WGS sequence"/>
</dbReference>
<sequence length="485" mass="56684">MPTVINQYIIFTYFLQKNHSIVDRGEGTVRQVIFNFEDFKKEIKPFNSPIITKSTSTTGAVAENPERLELLMFGDFNGPGIFPNYLRKGIKFRWGNHFLPLIKKVNRPLSLNAFGDSVLTFKGTNLGFFFFLDTTSIEKLGRVEFDVSTNKIGKDTIYFVLRKNKPNSIYKGRDHFELIVNSDDVPKNGLRTFSLDIRGRNDILRSHLVKGEFQFTILRDTSDYFYFLDNFRFYGKTNNSINPNKPKNFNLNYFIFNQENGDLVNSGHFIPNSSTNNLLVDLPEGKYYSTLVYSELNEPLSYPRDVKHSRDFYIGTSFKDKFARTFAVLDSFELKESIEKKVNFKRAYNMVTLDFTDLRDLSEIKKIIVKPIMAPIRWSPFNPNLEIIIPKSEDNVIEFVQNFHIHKEISFNQFIGMSSDEIPLHYEFEVWDDTKMVRKFRLNAAVKNNVKLIFRGDLYPSGMVNKIFEIIIDEEWDDTKNIEFK</sequence>
<keyword evidence="2" id="KW-1185">Reference proteome</keyword>